<keyword evidence="3 6" id="KW-0378">Hydrolase</keyword>
<evidence type="ECO:0000256" key="2">
    <source>
        <dbReference type="ARBA" id="ARBA00022723"/>
    </source>
</evidence>
<evidence type="ECO:0000256" key="8">
    <source>
        <dbReference type="SAM" id="SignalP"/>
    </source>
</evidence>
<feature type="signal peptide" evidence="8">
    <location>
        <begin position="1"/>
        <end position="18"/>
    </location>
</feature>
<proteinExistence type="inferred from homology"/>
<reference evidence="10 11" key="1">
    <citation type="journal article" date="2014" name="Syst. Appl. Microbiol.">
        <title>Complete genomes of freshwater sulfur oxidizers Sulfuricella denitrificans skB26 and Sulfuritalea hydrogenivorans sk43H: genetic insights into the sulfur oxidation pathway of betaproteobacteria.</title>
        <authorList>
            <person name="Watanabe T."/>
            <person name="Kojima H."/>
            <person name="Fukui M."/>
        </authorList>
    </citation>
    <scope>NUCLEOTIDE SEQUENCE [LARGE SCALE GENOMIC DNA]</scope>
    <source>
        <strain evidence="10">DSM22779</strain>
    </source>
</reference>
<keyword evidence="11" id="KW-1185">Reference proteome</keyword>
<accession>W0SH97</accession>
<keyword evidence="4 6" id="KW-0862">Zinc</keyword>
<dbReference type="AlphaFoldDB" id="W0SH97"/>
<evidence type="ECO:0000259" key="9">
    <source>
        <dbReference type="Pfam" id="PF01435"/>
    </source>
</evidence>
<comment type="similarity">
    <text evidence="6">Belongs to the peptidase M48 family.</text>
</comment>
<evidence type="ECO:0000256" key="1">
    <source>
        <dbReference type="ARBA" id="ARBA00022670"/>
    </source>
</evidence>
<keyword evidence="8" id="KW-0732">Signal</keyword>
<keyword evidence="1 6" id="KW-0645">Protease</keyword>
<dbReference type="GO" id="GO:0016020">
    <property type="term" value="C:membrane"/>
    <property type="evidence" value="ECO:0007669"/>
    <property type="project" value="TreeGrafter"/>
</dbReference>
<dbReference type="InterPro" id="IPR001915">
    <property type="entry name" value="Peptidase_M48"/>
</dbReference>
<feature type="chain" id="PRO_5004795823" evidence="8">
    <location>
        <begin position="19"/>
        <end position="313"/>
    </location>
</feature>
<evidence type="ECO:0000256" key="5">
    <source>
        <dbReference type="ARBA" id="ARBA00023049"/>
    </source>
</evidence>
<sequence length="313" mass="33196">MPSILLPVLLLFFVTACATSPEGRSQLVPPQPLQGFSAVYSEFDMHLQLVTATDAPACRETECAVDWAFDQRVLAIGRRLAWAAFRQHADLQLRFPRFEFLIADKADPGAASSAAGTVVIYRGVRRLDLDDAALAFILAREMSHIIAGHHDENVTTSVLIAVAAQLLFPVLNIGAWFSSGASAATTAAATTAASTAVTTTAVTSVASFAGSRALRASDRPLQMREAESLAMKLLAAAGWDGREVGDQLEALRPALPDEPDWTAELRESARRIASLMQGPQLPPETPAVAGAADQAAPKSLAPDLPPSKISPSF</sequence>
<dbReference type="STRING" id="1223802.SUTH_02366"/>
<dbReference type="Proteomes" id="UP000031637">
    <property type="component" value="Chromosome"/>
</dbReference>
<dbReference type="KEGG" id="shd:SUTH_02366"/>
<dbReference type="PANTHER" id="PTHR22726">
    <property type="entry name" value="METALLOENDOPEPTIDASE OMA1"/>
    <property type="match status" value="1"/>
</dbReference>
<dbReference type="PANTHER" id="PTHR22726:SF1">
    <property type="entry name" value="METALLOENDOPEPTIDASE OMA1, MITOCHONDRIAL"/>
    <property type="match status" value="1"/>
</dbReference>
<keyword evidence="5 6" id="KW-0482">Metalloprotease</keyword>
<feature type="domain" description="Peptidase M48" evidence="9">
    <location>
        <begin position="98"/>
        <end position="246"/>
    </location>
</feature>
<evidence type="ECO:0000256" key="7">
    <source>
        <dbReference type="SAM" id="MobiDB-lite"/>
    </source>
</evidence>
<feature type="region of interest" description="Disordered" evidence="7">
    <location>
        <begin position="275"/>
        <end position="313"/>
    </location>
</feature>
<dbReference type="InterPro" id="IPR051156">
    <property type="entry name" value="Mito/Outer_Membr_Metalloprot"/>
</dbReference>
<dbReference type="EMBL" id="AP012547">
    <property type="protein sequence ID" value="BAO30155.1"/>
    <property type="molecule type" value="Genomic_DNA"/>
</dbReference>
<evidence type="ECO:0000313" key="11">
    <source>
        <dbReference type="Proteomes" id="UP000031637"/>
    </source>
</evidence>
<evidence type="ECO:0000256" key="6">
    <source>
        <dbReference type="RuleBase" id="RU003983"/>
    </source>
</evidence>
<dbReference type="GO" id="GO:0051603">
    <property type="term" value="P:proteolysis involved in protein catabolic process"/>
    <property type="evidence" value="ECO:0007669"/>
    <property type="project" value="TreeGrafter"/>
</dbReference>
<protein>
    <submittedName>
        <fullName evidence="10">Peptidase M48 Ste24p</fullName>
    </submittedName>
</protein>
<evidence type="ECO:0000256" key="4">
    <source>
        <dbReference type="ARBA" id="ARBA00022833"/>
    </source>
</evidence>
<organism evidence="10 11">
    <name type="scientific">Sulfuritalea hydrogenivorans sk43H</name>
    <dbReference type="NCBI Taxonomy" id="1223802"/>
    <lineage>
        <taxon>Bacteria</taxon>
        <taxon>Pseudomonadati</taxon>
        <taxon>Pseudomonadota</taxon>
        <taxon>Betaproteobacteria</taxon>
        <taxon>Nitrosomonadales</taxon>
        <taxon>Sterolibacteriaceae</taxon>
        <taxon>Sulfuritalea</taxon>
    </lineage>
</organism>
<gene>
    <name evidence="10" type="ORF">SUTH_02366</name>
</gene>
<evidence type="ECO:0000313" key="10">
    <source>
        <dbReference type="EMBL" id="BAO30155.1"/>
    </source>
</evidence>
<feature type="compositionally biased region" description="Low complexity" evidence="7">
    <location>
        <begin position="287"/>
        <end position="296"/>
    </location>
</feature>
<dbReference type="HOGENOM" id="CLU_939846_0_0_4"/>
<keyword evidence="2" id="KW-0479">Metal-binding</keyword>
<dbReference type="GO" id="GO:0046872">
    <property type="term" value="F:metal ion binding"/>
    <property type="evidence" value="ECO:0007669"/>
    <property type="project" value="UniProtKB-KW"/>
</dbReference>
<name>W0SH97_9PROT</name>
<dbReference type="Pfam" id="PF01435">
    <property type="entry name" value="Peptidase_M48"/>
    <property type="match status" value="1"/>
</dbReference>
<evidence type="ECO:0000256" key="3">
    <source>
        <dbReference type="ARBA" id="ARBA00022801"/>
    </source>
</evidence>
<dbReference type="GO" id="GO:0004222">
    <property type="term" value="F:metalloendopeptidase activity"/>
    <property type="evidence" value="ECO:0007669"/>
    <property type="project" value="InterPro"/>
</dbReference>
<dbReference type="RefSeq" id="WP_041099471.1">
    <property type="nucleotide sequence ID" value="NZ_AP012547.1"/>
</dbReference>
<comment type="cofactor">
    <cofactor evidence="6">
        <name>Zn(2+)</name>
        <dbReference type="ChEBI" id="CHEBI:29105"/>
    </cofactor>
    <text evidence="6">Binds 1 zinc ion per subunit.</text>
</comment>